<organism evidence="2 3">
    <name type="scientific">Striga asiatica</name>
    <name type="common">Asiatic witchweed</name>
    <name type="synonym">Buchnera asiatica</name>
    <dbReference type="NCBI Taxonomy" id="4170"/>
    <lineage>
        <taxon>Eukaryota</taxon>
        <taxon>Viridiplantae</taxon>
        <taxon>Streptophyta</taxon>
        <taxon>Embryophyta</taxon>
        <taxon>Tracheophyta</taxon>
        <taxon>Spermatophyta</taxon>
        <taxon>Magnoliopsida</taxon>
        <taxon>eudicotyledons</taxon>
        <taxon>Gunneridae</taxon>
        <taxon>Pentapetalae</taxon>
        <taxon>asterids</taxon>
        <taxon>lamiids</taxon>
        <taxon>Lamiales</taxon>
        <taxon>Orobanchaceae</taxon>
        <taxon>Buchnereae</taxon>
        <taxon>Striga</taxon>
    </lineage>
</organism>
<evidence type="ECO:0000313" key="2">
    <source>
        <dbReference type="EMBL" id="GER40690.1"/>
    </source>
</evidence>
<evidence type="ECO:0000256" key="1">
    <source>
        <dbReference type="SAM" id="MobiDB-lite"/>
    </source>
</evidence>
<keyword evidence="3" id="KW-1185">Reference proteome</keyword>
<proteinExistence type="predicted"/>
<reference evidence="3" key="1">
    <citation type="journal article" date="2019" name="Curr. Biol.">
        <title>Genome Sequence of Striga asiatica Provides Insight into the Evolution of Plant Parasitism.</title>
        <authorList>
            <person name="Yoshida S."/>
            <person name="Kim S."/>
            <person name="Wafula E.K."/>
            <person name="Tanskanen J."/>
            <person name="Kim Y.M."/>
            <person name="Honaas L."/>
            <person name="Yang Z."/>
            <person name="Spallek T."/>
            <person name="Conn C.E."/>
            <person name="Ichihashi Y."/>
            <person name="Cheong K."/>
            <person name="Cui S."/>
            <person name="Der J.P."/>
            <person name="Gundlach H."/>
            <person name="Jiao Y."/>
            <person name="Hori C."/>
            <person name="Ishida J.K."/>
            <person name="Kasahara H."/>
            <person name="Kiba T."/>
            <person name="Kim M.S."/>
            <person name="Koo N."/>
            <person name="Laohavisit A."/>
            <person name="Lee Y.H."/>
            <person name="Lumba S."/>
            <person name="McCourt P."/>
            <person name="Mortimer J.C."/>
            <person name="Mutuku J.M."/>
            <person name="Nomura T."/>
            <person name="Sasaki-Sekimoto Y."/>
            <person name="Seto Y."/>
            <person name="Wang Y."/>
            <person name="Wakatake T."/>
            <person name="Sakakibara H."/>
            <person name="Demura T."/>
            <person name="Yamaguchi S."/>
            <person name="Yoneyama K."/>
            <person name="Manabe R.I."/>
            <person name="Nelson D.C."/>
            <person name="Schulman A.H."/>
            <person name="Timko M.P."/>
            <person name="dePamphilis C.W."/>
            <person name="Choi D."/>
            <person name="Shirasu K."/>
        </authorList>
    </citation>
    <scope>NUCLEOTIDE SEQUENCE [LARGE SCALE GENOMIC DNA]</scope>
    <source>
        <strain evidence="3">cv. UVA1</strain>
    </source>
</reference>
<feature type="compositionally biased region" description="Basic residues" evidence="1">
    <location>
        <begin position="115"/>
        <end position="125"/>
    </location>
</feature>
<feature type="region of interest" description="Disordered" evidence="1">
    <location>
        <begin position="90"/>
        <end position="130"/>
    </location>
</feature>
<protein>
    <submittedName>
        <fullName evidence="2">FAR1-related protein</fullName>
    </submittedName>
</protein>
<name>A0A5A7Q638_STRAF</name>
<dbReference type="OrthoDB" id="913269at2759"/>
<gene>
    <name evidence="2" type="ORF">STAS_17372</name>
</gene>
<comment type="caution">
    <text evidence="2">The sequence shown here is derived from an EMBL/GenBank/DDBJ whole genome shotgun (WGS) entry which is preliminary data.</text>
</comment>
<sequence>MILTRLDITEFPDKYILRRWTKDVNRLYMRVKINYVGWVNSPEQSRYDYLCRSFSMIVVIAAEDERHMSEINNWIASQYHYVSTTNKRPSCGSNLHPQPDVGPIADPKFKTSKGAPRKLHKKRSLQSRSSKQNFLTPIVEPGYEVEEKKWLLQSMEIEIVVESSSSFTTKERMLISMELYLRIKKQKEK</sequence>
<accession>A0A5A7Q638</accession>
<dbReference type="Proteomes" id="UP000325081">
    <property type="component" value="Unassembled WGS sequence"/>
</dbReference>
<dbReference type="AlphaFoldDB" id="A0A5A7Q638"/>
<evidence type="ECO:0000313" key="3">
    <source>
        <dbReference type="Proteomes" id="UP000325081"/>
    </source>
</evidence>
<dbReference type="EMBL" id="BKCP01005960">
    <property type="protein sequence ID" value="GER40690.1"/>
    <property type="molecule type" value="Genomic_DNA"/>
</dbReference>